<organism evidence="1 2">
    <name type="scientific">Zophobas morio</name>
    <dbReference type="NCBI Taxonomy" id="2755281"/>
    <lineage>
        <taxon>Eukaryota</taxon>
        <taxon>Metazoa</taxon>
        <taxon>Ecdysozoa</taxon>
        <taxon>Arthropoda</taxon>
        <taxon>Hexapoda</taxon>
        <taxon>Insecta</taxon>
        <taxon>Pterygota</taxon>
        <taxon>Neoptera</taxon>
        <taxon>Endopterygota</taxon>
        <taxon>Coleoptera</taxon>
        <taxon>Polyphaga</taxon>
        <taxon>Cucujiformia</taxon>
        <taxon>Tenebrionidae</taxon>
        <taxon>Zophobas</taxon>
    </lineage>
</organism>
<keyword evidence="2" id="KW-1185">Reference proteome</keyword>
<dbReference type="AlphaFoldDB" id="A0AA38M4D0"/>
<sequence length="103" mass="12105">MHRACSGIPWADFYARFIVNSKPAIKTHEWKQQRTHKTRLTQRQKSFPSLEIRVSARRFSQLSPFRRSPSITSRPAPISACTATQWHIRSSHRPRVVNHREKS</sequence>
<dbReference type="Proteomes" id="UP001168821">
    <property type="component" value="Unassembled WGS sequence"/>
</dbReference>
<name>A0AA38M4D0_9CUCU</name>
<comment type="caution">
    <text evidence="1">The sequence shown here is derived from an EMBL/GenBank/DDBJ whole genome shotgun (WGS) entry which is preliminary data.</text>
</comment>
<protein>
    <submittedName>
        <fullName evidence="1">Uncharacterized protein</fullName>
    </submittedName>
</protein>
<accession>A0AA38M4D0</accession>
<reference evidence="1" key="1">
    <citation type="journal article" date="2023" name="G3 (Bethesda)">
        <title>Whole genome assemblies of Zophobas morio and Tenebrio molitor.</title>
        <authorList>
            <person name="Kaur S."/>
            <person name="Stinson S.A."/>
            <person name="diCenzo G.C."/>
        </authorList>
    </citation>
    <scope>NUCLEOTIDE SEQUENCE</scope>
    <source>
        <strain evidence="1">QUZm001</strain>
    </source>
</reference>
<evidence type="ECO:0000313" key="1">
    <source>
        <dbReference type="EMBL" id="KAJ3643026.1"/>
    </source>
</evidence>
<dbReference type="EMBL" id="JALNTZ010000008">
    <property type="protein sequence ID" value="KAJ3643026.1"/>
    <property type="molecule type" value="Genomic_DNA"/>
</dbReference>
<evidence type="ECO:0000313" key="2">
    <source>
        <dbReference type="Proteomes" id="UP001168821"/>
    </source>
</evidence>
<proteinExistence type="predicted"/>
<gene>
    <name evidence="1" type="ORF">Zmor_025764</name>
</gene>